<dbReference type="EMBL" id="HBIJ01021969">
    <property type="protein sequence ID" value="CAE0373489.1"/>
    <property type="molecule type" value="Transcribed_RNA"/>
</dbReference>
<reference evidence="2" key="1">
    <citation type="submission" date="2021-01" db="EMBL/GenBank/DDBJ databases">
        <authorList>
            <person name="Corre E."/>
            <person name="Pelletier E."/>
            <person name="Niang G."/>
            <person name="Scheremetjew M."/>
            <person name="Finn R."/>
            <person name="Kale V."/>
            <person name="Holt S."/>
            <person name="Cochrane G."/>
            <person name="Meng A."/>
            <person name="Brown T."/>
            <person name="Cohen L."/>
        </authorList>
    </citation>
    <scope>NUCLEOTIDE SEQUENCE</scope>
    <source>
        <strain evidence="2">CCMP1510</strain>
    </source>
</reference>
<evidence type="ECO:0000313" key="2">
    <source>
        <dbReference type="EMBL" id="CAE0373489.1"/>
    </source>
</evidence>
<dbReference type="AlphaFoldDB" id="A0A7S3NPE4"/>
<name>A0A7S3NPE4_9STRA</name>
<organism evidence="2">
    <name type="scientific">Aureoumbra lagunensis</name>
    <dbReference type="NCBI Taxonomy" id="44058"/>
    <lineage>
        <taxon>Eukaryota</taxon>
        <taxon>Sar</taxon>
        <taxon>Stramenopiles</taxon>
        <taxon>Ochrophyta</taxon>
        <taxon>Pelagophyceae</taxon>
        <taxon>Pelagomonadales</taxon>
        <taxon>Aureoumbra</taxon>
    </lineage>
</organism>
<gene>
    <name evidence="2" type="ORF">ALAG00032_LOCUS14290</name>
</gene>
<sequence length="168" mass="19677">MVENEKTMILVKFGKEVDALPIDENDNIHSIIAKRFDIPIQRLNLICRGRKYAEGTREELIELCKYGNYILVLGTPIKDQLDEPRAFPLTIIARFPLLGRPLAKFLLVTWNFFSRIWRTSYPRFIDVSFASLKIICLFFTTLIPWPSSSDRRRPRREADPPFQRPHAD</sequence>
<evidence type="ECO:0000256" key="1">
    <source>
        <dbReference type="SAM" id="MobiDB-lite"/>
    </source>
</evidence>
<feature type="region of interest" description="Disordered" evidence="1">
    <location>
        <begin position="148"/>
        <end position="168"/>
    </location>
</feature>
<evidence type="ECO:0008006" key="3">
    <source>
        <dbReference type="Google" id="ProtNLM"/>
    </source>
</evidence>
<proteinExistence type="predicted"/>
<accession>A0A7S3NPE4</accession>
<protein>
    <recommendedName>
        <fullName evidence="3">Ubiquitin-like domain-containing protein</fullName>
    </recommendedName>
</protein>